<dbReference type="Pfam" id="PF10067">
    <property type="entry name" value="DUF2306"/>
    <property type="match status" value="1"/>
</dbReference>
<keyword evidence="3" id="KW-1185">Reference proteome</keyword>
<dbReference type="Proteomes" id="UP000772434">
    <property type="component" value="Unassembled WGS sequence"/>
</dbReference>
<keyword evidence="1" id="KW-1133">Transmembrane helix</keyword>
<evidence type="ECO:0008006" key="4">
    <source>
        <dbReference type="Google" id="ProtNLM"/>
    </source>
</evidence>
<feature type="transmembrane region" description="Helical" evidence="1">
    <location>
        <begin position="121"/>
        <end position="141"/>
    </location>
</feature>
<name>A0A9P5Q9R5_9AGAR</name>
<organism evidence="2 3">
    <name type="scientific">Rhodocollybia butyracea</name>
    <dbReference type="NCBI Taxonomy" id="206335"/>
    <lineage>
        <taxon>Eukaryota</taxon>
        <taxon>Fungi</taxon>
        <taxon>Dikarya</taxon>
        <taxon>Basidiomycota</taxon>
        <taxon>Agaricomycotina</taxon>
        <taxon>Agaricomycetes</taxon>
        <taxon>Agaricomycetidae</taxon>
        <taxon>Agaricales</taxon>
        <taxon>Marasmiineae</taxon>
        <taxon>Omphalotaceae</taxon>
        <taxon>Rhodocollybia</taxon>
    </lineage>
</organism>
<keyword evidence="1" id="KW-0472">Membrane</keyword>
<evidence type="ECO:0000256" key="1">
    <source>
        <dbReference type="SAM" id="Phobius"/>
    </source>
</evidence>
<evidence type="ECO:0000313" key="2">
    <source>
        <dbReference type="EMBL" id="KAF9076887.1"/>
    </source>
</evidence>
<accession>A0A9P5Q9R5</accession>
<comment type="caution">
    <text evidence="2">The sequence shown here is derived from an EMBL/GenBank/DDBJ whole genome shotgun (WGS) entry which is preliminary data.</text>
</comment>
<dbReference type="OrthoDB" id="193478at2759"/>
<dbReference type="AlphaFoldDB" id="A0A9P5Q9R5"/>
<evidence type="ECO:0000313" key="3">
    <source>
        <dbReference type="Proteomes" id="UP000772434"/>
    </source>
</evidence>
<dbReference type="EMBL" id="JADNRY010000005">
    <property type="protein sequence ID" value="KAF9076887.1"/>
    <property type="molecule type" value="Genomic_DNA"/>
</dbReference>
<feature type="transmembrane region" description="Helical" evidence="1">
    <location>
        <begin position="52"/>
        <end position="77"/>
    </location>
</feature>
<reference evidence="2" key="1">
    <citation type="submission" date="2020-11" db="EMBL/GenBank/DDBJ databases">
        <authorList>
            <consortium name="DOE Joint Genome Institute"/>
            <person name="Ahrendt S."/>
            <person name="Riley R."/>
            <person name="Andreopoulos W."/>
            <person name="Labutti K."/>
            <person name="Pangilinan J."/>
            <person name="Ruiz-Duenas F.J."/>
            <person name="Barrasa J.M."/>
            <person name="Sanchez-Garcia M."/>
            <person name="Camarero S."/>
            <person name="Miyauchi S."/>
            <person name="Serrano A."/>
            <person name="Linde D."/>
            <person name="Babiker R."/>
            <person name="Drula E."/>
            <person name="Ayuso-Fernandez I."/>
            <person name="Pacheco R."/>
            <person name="Padilla G."/>
            <person name="Ferreira P."/>
            <person name="Barriuso J."/>
            <person name="Kellner H."/>
            <person name="Castanera R."/>
            <person name="Alfaro M."/>
            <person name="Ramirez L."/>
            <person name="Pisabarro A.G."/>
            <person name="Kuo A."/>
            <person name="Tritt A."/>
            <person name="Lipzen A."/>
            <person name="He G."/>
            <person name="Yan M."/>
            <person name="Ng V."/>
            <person name="Cullen D."/>
            <person name="Martin F."/>
            <person name="Rosso M.-N."/>
            <person name="Henrissat B."/>
            <person name="Hibbett D."/>
            <person name="Martinez A.T."/>
            <person name="Grigoriev I.V."/>
        </authorList>
    </citation>
    <scope>NUCLEOTIDE SEQUENCE</scope>
    <source>
        <strain evidence="2">AH 40177</strain>
    </source>
</reference>
<gene>
    <name evidence="2" type="ORF">BDP27DRAFT_705667</name>
</gene>
<protein>
    <recommendedName>
        <fullName evidence="4">DUF2306 domain-containing protein</fullName>
    </recommendedName>
</protein>
<keyword evidence="1" id="KW-0812">Transmembrane</keyword>
<dbReference type="InterPro" id="IPR018750">
    <property type="entry name" value="DUF2306_membrane"/>
</dbReference>
<sequence length="290" mass="32974">MLGFKEKLSLLLYFVCGGAVLGFSLARAFMMNGKTMHEQTTAGEFRWFSLTMYRVSYIIHIYLSIVTGFIVGLQFIPAIRRKYVFLHRLNGYVCLTLLIVGNACGGIISRRAFGGEINAQSGYYILAIMTIFSAFMGYWYVKRNTRAHRKWMLRSVTYFAAIITARVIMITARTIITEVGSYYSLWRCDEAFFVLKDENLLIQMFPQCSSSDPTDNGLYIPVHASIHEGKLGTASAVRVVQGMSLWVATLLHMALVETYIRSTESSNYHRHGFVLEPREEAAKPPRTSRF</sequence>
<feature type="transmembrane region" description="Helical" evidence="1">
    <location>
        <begin position="89"/>
        <end position="109"/>
    </location>
</feature>
<proteinExistence type="predicted"/>
<feature type="transmembrane region" description="Helical" evidence="1">
    <location>
        <begin position="153"/>
        <end position="176"/>
    </location>
</feature>